<organism evidence="9 10">
    <name type="scientific">Gordonia spumicola</name>
    <dbReference type="NCBI Taxonomy" id="589161"/>
    <lineage>
        <taxon>Bacteria</taxon>
        <taxon>Bacillati</taxon>
        <taxon>Actinomycetota</taxon>
        <taxon>Actinomycetes</taxon>
        <taxon>Mycobacteriales</taxon>
        <taxon>Gordoniaceae</taxon>
        <taxon>Gordonia</taxon>
    </lineage>
</organism>
<dbReference type="PANTHER" id="PTHR30576:SF10">
    <property type="entry name" value="SLL5057 PROTEIN"/>
    <property type="match status" value="1"/>
</dbReference>
<feature type="transmembrane region" description="Helical" evidence="7">
    <location>
        <begin position="116"/>
        <end position="137"/>
    </location>
</feature>
<dbReference type="Proteomes" id="UP000444960">
    <property type="component" value="Unassembled WGS sequence"/>
</dbReference>
<evidence type="ECO:0000256" key="1">
    <source>
        <dbReference type="ARBA" id="ARBA00004141"/>
    </source>
</evidence>
<feature type="transmembrane region" description="Helical" evidence="7">
    <location>
        <begin position="295"/>
        <end position="316"/>
    </location>
</feature>
<protein>
    <submittedName>
        <fullName evidence="9">Polyprenyl glycosylphosphotransferase</fullName>
    </submittedName>
</protein>
<comment type="caution">
    <text evidence="9">The sequence shown here is derived from an EMBL/GenBank/DDBJ whole genome shotgun (WGS) entry which is preliminary data.</text>
</comment>
<dbReference type="AlphaFoldDB" id="A0A7I9V4N1"/>
<dbReference type="NCBIfam" id="TIGR03025">
    <property type="entry name" value="EPS_sugtrans"/>
    <property type="match status" value="1"/>
</dbReference>
<evidence type="ECO:0000259" key="8">
    <source>
        <dbReference type="Pfam" id="PF02397"/>
    </source>
</evidence>
<gene>
    <name evidence="9" type="ORF">nbrc107696_08120</name>
</gene>
<dbReference type="GO" id="GO:0016020">
    <property type="term" value="C:membrane"/>
    <property type="evidence" value="ECO:0007669"/>
    <property type="project" value="UniProtKB-SubCell"/>
</dbReference>
<evidence type="ECO:0000313" key="10">
    <source>
        <dbReference type="Proteomes" id="UP000444960"/>
    </source>
</evidence>
<evidence type="ECO:0000313" key="9">
    <source>
        <dbReference type="EMBL" id="GEE00366.1"/>
    </source>
</evidence>
<feature type="domain" description="Bacterial sugar transferase" evidence="8">
    <location>
        <begin position="290"/>
        <end position="477"/>
    </location>
</feature>
<keyword evidence="10" id="KW-1185">Reference proteome</keyword>
<comment type="subcellular location">
    <subcellularLocation>
        <location evidence="1">Membrane</location>
        <topology evidence="1">Multi-pass membrane protein</topology>
    </subcellularLocation>
</comment>
<accession>A0A7I9V4N1</accession>
<keyword evidence="6 7" id="KW-0472">Membrane</keyword>
<evidence type="ECO:0000256" key="2">
    <source>
        <dbReference type="ARBA" id="ARBA00006464"/>
    </source>
</evidence>
<evidence type="ECO:0000256" key="4">
    <source>
        <dbReference type="ARBA" id="ARBA00022692"/>
    </source>
</evidence>
<sequence length="483" mass="52788">MSSPVVGGFTESSTPWQRRHQARVRWGDWTVVVVSIALTQLIAPFPPVVGGRLSALVGALAFIAIAWKLALRATRSDHLEILGSGRREYVRVTGALASVLAVVGMCDMLFEISHMKYFWMVLAGVGLVLTLGARWAANLVDEIGRRSGRRATSILVAGEASSVVTLIEFVNDNPGLGYRVVGACLPGTTLEHGPLIVGDHEIPVCGDLRSGTSAVETMQPDAVVLTSVDMYDHAAMRELSWRFASMNILVMIAAGQLADFGTRVSMREHAGLPMLHLDHPRYGRARSSAKRVFDVVLSILIVALISPVLIGCALAVKLGDGGPVFYRAERVGLDNRRFKMWKFRSMIVDADRMRDALADQQTGNGVLFKIEDDPRVTRVGRLMRRFSLDELPQLFNVVGGSMSLVGPRPPLPAEVAEYDDLVTKRMLVLPGMTGLWQVSGRSDLSWSRSVHLDLTYVENWSLAGDLGILFRTVRAVARADGAY</sequence>
<comment type="similarity">
    <text evidence="2">Belongs to the bacterial sugar transferase family.</text>
</comment>
<dbReference type="Pfam" id="PF02397">
    <property type="entry name" value="Bac_transf"/>
    <property type="match status" value="1"/>
</dbReference>
<keyword evidence="4 7" id="KW-0812">Transmembrane</keyword>
<evidence type="ECO:0000256" key="6">
    <source>
        <dbReference type="ARBA" id="ARBA00023136"/>
    </source>
</evidence>
<reference evidence="10" key="1">
    <citation type="submission" date="2019-06" db="EMBL/GenBank/DDBJ databases">
        <title>Gordonia isolated from sludge of a wastewater treatment plant.</title>
        <authorList>
            <person name="Tamura T."/>
            <person name="Aoyama K."/>
            <person name="Kang Y."/>
            <person name="Saito S."/>
            <person name="Akiyama N."/>
            <person name="Yazawa K."/>
            <person name="Gonoi T."/>
            <person name="Mikami Y."/>
        </authorList>
    </citation>
    <scope>NUCLEOTIDE SEQUENCE [LARGE SCALE GENOMIC DNA]</scope>
    <source>
        <strain evidence="10">NBRC 107696</strain>
    </source>
</reference>
<feature type="transmembrane region" description="Helical" evidence="7">
    <location>
        <begin position="92"/>
        <end position="110"/>
    </location>
</feature>
<dbReference type="EMBL" id="BJOV01000002">
    <property type="protein sequence ID" value="GEE00366.1"/>
    <property type="molecule type" value="Genomic_DNA"/>
</dbReference>
<feature type="transmembrane region" description="Helical" evidence="7">
    <location>
        <begin position="49"/>
        <end position="71"/>
    </location>
</feature>
<evidence type="ECO:0000256" key="3">
    <source>
        <dbReference type="ARBA" id="ARBA00022679"/>
    </source>
</evidence>
<evidence type="ECO:0000256" key="5">
    <source>
        <dbReference type="ARBA" id="ARBA00022989"/>
    </source>
</evidence>
<dbReference type="GO" id="GO:0016780">
    <property type="term" value="F:phosphotransferase activity, for other substituted phosphate groups"/>
    <property type="evidence" value="ECO:0007669"/>
    <property type="project" value="TreeGrafter"/>
</dbReference>
<keyword evidence="3 9" id="KW-0808">Transferase</keyword>
<dbReference type="InterPro" id="IPR017475">
    <property type="entry name" value="EPS_sugar_tfrase"/>
</dbReference>
<dbReference type="PANTHER" id="PTHR30576">
    <property type="entry name" value="COLANIC BIOSYNTHESIS UDP-GLUCOSE LIPID CARRIER TRANSFERASE"/>
    <property type="match status" value="1"/>
</dbReference>
<name>A0A7I9V4N1_9ACTN</name>
<dbReference type="InterPro" id="IPR003362">
    <property type="entry name" value="Bact_transf"/>
</dbReference>
<evidence type="ECO:0000256" key="7">
    <source>
        <dbReference type="SAM" id="Phobius"/>
    </source>
</evidence>
<keyword evidence="5 7" id="KW-1133">Transmembrane helix</keyword>
<proteinExistence type="inferred from homology"/>